<evidence type="ECO:0000313" key="3">
    <source>
        <dbReference type="EMBL" id="PLW16377.1"/>
    </source>
</evidence>
<proteinExistence type="predicted"/>
<dbReference type="Proteomes" id="UP000235392">
    <property type="component" value="Unassembled WGS sequence"/>
</dbReference>
<feature type="compositionally biased region" description="Basic residues" evidence="1">
    <location>
        <begin position="201"/>
        <end position="211"/>
    </location>
</feature>
<name>A0A2N5RWD5_9BASI</name>
<evidence type="ECO:0000313" key="7">
    <source>
        <dbReference type="Proteomes" id="UP000235392"/>
    </source>
</evidence>
<sequence length="335" mass="37694">MLSSGTLNLKFMQRKPNPNIKPKLEEERNRHPAQKGIQREKGAARTGQASSSSSTVPTLQRLPDSSIAPTLTIVLEESLISFPWLSCRRSAAIPSGPTESDSLPAHIGRKSYGEFNQAIQKLDEGPVLASHTRAQPESASHKRSQPESSTSQSSRKEFKKLKIQSRHDEPLLNVQKGEDKTTFGDKMARRYDHDDDSKQELKKKKKKKQQQHQHQQKEEEEVEESTRAFKKPFNTTTIKSKRKTIVDVTEPHDNSASTSTTKLTTIHTASSSSSSKQVKTHAGQAKTRQEQQQQDQKRDCIVIPDDEAGTSSDENEMVNREIDLMFKEARKAQIT</sequence>
<evidence type="ECO:0000313" key="2">
    <source>
        <dbReference type="EMBL" id="PLW05283.1"/>
    </source>
</evidence>
<dbReference type="EMBL" id="PGCJ01001462">
    <property type="protein sequence ID" value="PLW05283.1"/>
    <property type="molecule type" value="Genomic_DNA"/>
</dbReference>
<evidence type="ECO:0000313" key="6">
    <source>
        <dbReference type="Proteomes" id="UP000235388"/>
    </source>
</evidence>
<dbReference type="AlphaFoldDB" id="A0A2N5RWD5"/>
<evidence type="ECO:0000313" key="4">
    <source>
        <dbReference type="EMBL" id="PLW26561.1"/>
    </source>
</evidence>
<feature type="compositionally biased region" description="Low complexity" evidence="1">
    <location>
        <begin position="255"/>
        <end position="275"/>
    </location>
</feature>
<feature type="compositionally biased region" description="Acidic residues" evidence="1">
    <location>
        <begin position="304"/>
        <end position="316"/>
    </location>
</feature>
<gene>
    <name evidence="4" type="ORF">PCANC_27115</name>
    <name evidence="2" type="ORF">PCANC_28131</name>
    <name evidence="5" type="ORF">PCASD_06873</name>
    <name evidence="3" type="ORF">PCASD_24227</name>
</gene>
<protein>
    <submittedName>
        <fullName evidence="2">Uncharacterized protein</fullName>
    </submittedName>
</protein>
<evidence type="ECO:0000313" key="5">
    <source>
        <dbReference type="EMBL" id="PLW42754.1"/>
    </source>
</evidence>
<dbReference type="EMBL" id="PGCI01000075">
    <property type="protein sequence ID" value="PLW42754.1"/>
    <property type="molecule type" value="Genomic_DNA"/>
</dbReference>
<dbReference type="Pfam" id="PF10175">
    <property type="entry name" value="MPP6"/>
    <property type="match status" value="1"/>
</dbReference>
<dbReference type="EMBL" id="PGCI01000773">
    <property type="protein sequence ID" value="PLW16377.1"/>
    <property type="molecule type" value="Genomic_DNA"/>
</dbReference>
<keyword evidence="6" id="KW-1185">Reference proteome</keyword>
<organism evidence="2 6">
    <name type="scientific">Puccinia coronata f. sp. avenae</name>
    <dbReference type="NCBI Taxonomy" id="200324"/>
    <lineage>
        <taxon>Eukaryota</taxon>
        <taxon>Fungi</taxon>
        <taxon>Dikarya</taxon>
        <taxon>Basidiomycota</taxon>
        <taxon>Pucciniomycotina</taxon>
        <taxon>Pucciniomycetes</taxon>
        <taxon>Pucciniales</taxon>
        <taxon>Pucciniaceae</taxon>
        <taxon>Puccinia</taxon>
    </lineage>
</organism>
<dbReference type="EMBL" id="PGCJ01000535">
    <property type="protein sequence ID" value="PLW26561.1"/>
    <property type="molecule type" value="Genomic_DNA"/>
</dbReference>
<feature type="compositionally biased region" description="Polar residues" evidence="1">
    <location>
        <begin position="47"/>
        <end position="58"/>
    </location>
</feature>
<dbReference type="OrthoDB" id="2516587at2759"/>
<comment type="caution">
    <text evidence="2">The sequence shown here is derived from an EMBL/GenBank/DDBJ whole genome shotgun (WGS) entry which is preliminary data.</text>
</comment>
<feature type="compositionally biased region" description="Basic and acidic residues" evidence="1">
    <location>
        <begin position="165"/>
        <end position="200"/>
    </location>
</feature>
<accession>A0A2N5RWD5</accession>
<evidence type="ECO:0000256" key="1">
    <source>
        <dbReference type="SAM" id="MobiDB-lite"/>
    </source>
</evidence>
<feature type="region of interest" description="Disordered" evidence="1">
    <location>
        <begin position="129"/>
        <end position="318"/>
    </location>
</feature>
<reference evidence="6 7" key="1">
    <citation type="submission" date="2017-11" db="EMBL/GenBank/DDBJ databases">
        <title>De novo assembly and phasing of dikaryotic genomes from two isolates of Puccinia coronata f. sp. avenae, the causal agent of oat crown rust.</title>
        <authorList>
            <person name="Miller M.E."/>
            <person name="Zhang Y."/>
            <person name="Omidvar V."/>
            <person name="Sperschneider J."/>
            <person name="Schwessinger B."/>
            <person name="Raley C."/>
            <person name="Palmer J.M."/>
            <person name="Garnica D."/>
            <person name="Upadhyaya N."/>
            <person name="Rathjen J."/>
            <person name="Taylor J.M."/>
            <person name="Park R.F."/>
            <person name="Dodds P.N."/>
            <person name="Hirsch C.D."/>
            <person name="Kianian S.F."/>
            <person name="Figueroa M."/>
        </authorList>
    </citation>
    <scope>NUCLEOTIDE SEQUENCE [LARGE SCALE GENOMIC DNA]</scope>
    <source>
        <strain evidence="2">12NC29</strain>
        <strain evidence="3">12SD80</strain>
    </source>
</reference>
<dbReference type="Proteomes" id="UP000235388">
    <property type="component" value="Unassembled WGS sequence"/>
</dbReference>
<feature type="region of interest" description="Disordered" evidence="1">
    <location>
        <begin position="1"/>
        <end position="61"/>
    </location>
</feature>